<dbReference type="Proteomes" id="UP000283077">
    <property type="component" value="Unassembled WGS sequence"/>
</dbReference>
<feature type="domain" description="TonB-dependent receptor plug" evidence="17">
    <location>
        <begin position="55"/>
        <end position="160"/>
    </location>
</feature>
<evidence type="ECO:0000256" key="12">
    <source>
        <dbReference type="PROSITE-ProRule" id="PRU01360"/>
    </source>
</evidence>
<evidence type="ECO:0000256" key="7">
    <source>
        <dbReference type="ARBA" id="ARBA00023004"/>
    </source>
</evidence>
<dbReference type="Pfam" id="PF07715">
    <property type="entry name" value="Plug"/>
    <property type="match status" value="1"/>
</dbReference>
<evidence type="ECO:0000256" key="6">
    <source>
        <dbReference type="ARBA" id="ARBA00022729"/>
    </source>
</evidence>
<dbReference type="Pfam" id="PF00593">
    <property type="entry name" value="TonB_dep_Rec_b-barrel"/>
    <property type="match status" value="1"/>
</dbReference>
<keyword evidence="2 12" id="KW-0813">Transport</keyword>
<evidence type="ECO:0000256" key="5">
    <source>
        <dbReference type="ARBA" id="ARBA00022692"/>
    </source>
</evidence>
<evidence type="ECO:0000256" key="4">
    <source>
        <dbReference type="ARBA" id="ARBA00022496"/>
    </source>
</evidence>
<dbReference type="GO" id="GO:0006826">
    <property type="term" value="P:iron ion transport"/>
    <property type="evidence" value="ECO:0007669"/>
    <property type="project" value="UniProtKB-KW"/>
</dbReference>
<comment type="similarity">
    <text evidence="12 14">Belongs to the TonB-dependent receptor family.</text>
</comment>
<evidence type="ECO:0000256" key="13">
    <source>
        <dbReference type="PROSITE-ProRule" id="PRU10144"/>
    </source>
</evidence>
<keyword evidence="18" id="KW-0675">Receptor</keyword>
<dbReference type="Gene3D" id="2.40.170.20">
    <property type="entry name" value="TonB-dependent receptor, beta-barrel domain"/>
    <property type="match status" value="1"/>
</dbReference>
<evidence type="ECO:0000256" key="14">
    <source>
        <dbReference type="RuleBase" id="RU003357"/>
    </source>
</evidence>
<name>A0A437R5B0_9GAMM</name>
<organism evidence="18 19">
    <name type="scientific">Rheinheimera riviphila</name>
    <dbReference type="NCBI Taxonomy" id="1834037"/>
    <lineage>
        <taxon>Bacteria</taxon>
        <taxon>Pseudomonadati</taxon>
        <taxon>Pseudomonadota</taxon>
        <taxon>Gammaproteobacteria</taxon>
        <taxon>Chromatiales</taxon>
        <taxon>Chromatiaceae</taxon>
        <taxon>Rheinheimera</taxon>
    </lineage>
</organism>
<keyword evidence="5 12" id="KW-0812">Transmembrane</keyword>
<evidence type="ECO:0000256" key="11">
    <source>
        <dbReference type="ARBA" id="ARBA00023237"/>
    </source>
</evidence>
<keyword evidence="10 12" id="KW-0472">Membrane</keyword>
<keyword evidence="4" id="KW-0410">Iron transport</keyword>
<evidence type="ECO:0000256" key="10">
    <source>
        <dbReference type="ARBA" id="ARBA00023136"/>
    </source>
</evidence>
<keyword evidence="3 12" id="KW-1134">Transmembrane beta strand</keyword>
<evidence type="ECO:0000256" key="1">
    <source>
        <dbReference type="ARBA" id="ARBA00004571"/>
    </source>
</evidence>
<dbReference type="PANTHER" id="PTHR32552">
    <property type="entry name" value="FERRICHROME IRON RECEPTOR-RELATED"/>
    <property type="match status" value="1"/>
</dbReference>
<dbReference type="AlphaFoldDB" id="A0A437R5B0"/>
<dbReference type="SUPFAM" id="SSF56935">
    <property type="entry name" value="Porins"/>
    <property type="match status" value="1"/>
</dbReference>
<dbReference type="PANTHER" id="PTHR32552:SF81">
    <property type="entry name" value="TONB-DEPENDENT OUTER MEMBRANE RECEPTOR"/>
    <property type="match status" value="1"/>
</dbReference>
<evidence type="ECO:0000313" key="19">
    <source>
        <dbReference type="Proteomes" id="UP000283077"/>
    </source>
</evidence>
<feature type="chain" id="PRO_5019196577" evidence="15">
    <location>
        <begin position="25"/>
        <end position="705"/>
    </location>
</feature>
<comment type="subcellular location">
    <subcellularLocation>
        <location evidence="1 12">Cell outer membrane</location>
        <topology evidence="1 12">Multi-pass membrane protein</topology>
    </subcellularLocation>
</comment>
<comment type="caution">
    <text evidence="18">The sequence shown here is derived from an EMBL/GenBank/DDBJ whole genome shotgun (WGS) entry which is preliminary data.</text>
</comment>
<dbReference type="OrthoDB" id="5987490at2"/>
<dbReference type="GO" id="GO:0009279">
    <property type="term" value="C:cell outer membrane"/>
    <property type="evidence" value="ECO:0007669"/>
    <property type="project" value="UniProtKB-SubCell"/>
</dbReference>
<keyword evidence="8" id="KW-0406">Ion transport</keyword>
<evidence type="ECO:0000256" key="3">
    <source>
        <dbReference type="ARBA" id="ARBA00022452"/>
    </source>
</evidence>
<dbReference type="InterPro" id="IPR036942">
    <property type="entry name" value="Beta-barrel_TonB_sf"/>
</dbReference>
<evidence type="ECO:0000259" key="16">
    <source>
        <dbReference type="Pfam" id="PF00593"/>
    </source>
</evidence>
<feature type="short sequence motif" description="TonB C-terminal box" evidence="13">
    <location>
        <begin position="688"/>
        <end position="705"/>
    </location>
</feature>
<evidence type="ECO:0000256" key="15">
    <source>
        <dbReference type="SAM" id="SignalP"/>
    </source>
</evidence>
<dbReference type="EMBL" id="SACS01000001">
    <property type="protein sequence ID" value="RVU41901.1"/>
    <property type="molecule type" value="Genomic_DNA"/>
</dbReference>
<feature type="domain" description="TonB-dependent receptor-like beta-barrel" evidence="16">
    <location>
        <begin position="261"/>
        <end position="657"/>
    </location>
</feature>
<proteinExistence type="inferred from homology"/>
<evidence type="ECO:0000256" key="2">
    <source>
        <dbReference type="ARBA" id="ARBA00022448"/>
    </source>
</evidence>
<keyword evidence="9 14" id="KW-0798">TonB box</keyword>
<keyword evidence="7" id="KW-0408">Iron</keyword>
<keyword evidence="6 15" id="KW-0732">Signal</keyword>
<sequence>MRLKPAVLALSIPAFALSINGALAFPVIADVVDATDNSTVIERISIKGDFRQSSVQQMSGSLAVVSEQDAKRQASQHLDDLLQQIGNVNFAAGASRGRHLQVRGIGERSEFVDTINPSVGLLVDGIDYSVLGLPSLLDLQQLEVFRGPEATRFGANAMAGMLNFVSQDPQFERETKLAATLANYHSSQLSLVHNDKISDTVAYRIAAEHQSSDGFIRNDYLKRKDTNNIDETHLHGKVRVIASDTLTLDVLLNWHDIDNGYDAFSLDRNRVTLSDQPGQDQQDIKAGAFKASYTGWTVADSHTQLSLLDAKSDYGFDEDWSFQIIHPWAYSTTDQYLRDRKSQSFDQRWLAKDGSWVSGFYASAQHTDLTRNYADNFAKTVSMFQSELKRTNLAWYGEYQQQLATDVTLTAGVRAERYNDDYQDSNLIVQHGDDWMWGGKLSLDYQLTPQALIYGLASRGYKVGGVNGEALAKALDPEFADIAAQLQQRPTFGPEALWNTEFGVKASTAEQQLVSRVAAFYMWRDDMQVNSWINRGTKFIGFLANAGSGRNYGLEMENRLQVNPALVLFANASVLHSEIRDFVNDKGVDMTGREQAHAPQQQFSLALEWLATDALTVHGGVQHKAAYYYSDSHQARSDNMNLLNLKVSYQLEQLEVAVWSRNALNEDYGVRGFYFANDPRDGYEDHVYEQFGEPRRIGVSASYQF</sequence>
<evidence type="ECO:0000259" key="17">
    <source>
        <dbReference type="Pfam" id="PF07715"/>
    </source>
</evidence>
<gene>
    <name evidence="18" type="ORF">EOE67_01530</name>
</gene>
<dbReference type="InterPro" id="IPR012910">
    <property type="entry name" value="Plug_dom"/>
</dbReference>
<dbReference type="InterPro" id="IPR039426">
    <property type="entry name" value="TonB-dep_rcpt-like"/>
</dbReference>
<dbReference type="RefSeq" id="WP_127697281.1">
    <property type="nucleotide sequence ID" value="NZ_SACS01000001.1"/>
</dbReference>
<protein>
    <submittedName>
        <fullName evidence="18">TonB-dependent receptor</fullName>
    </submittedName>
</protein>
<dbReference type="InterPro" id="IPR000531">
    <property type="entry name" value="Beta-barrel_TonB"/>
</dbReference>
<dbReference type="InterPro" id="IPR010917">
    <property type="entry name" value="TonB_rcpt_CS"/>
</dbReference>
<feature type="signal peptide" evidence="15">
    <location>
        <begin position="1"/>
        <end position="24"/>
    </location>
</feature>
<evidence type="ECO:0000256" key="8">
    <source>
        <dbReference type="ARBA" id="ARBA00023065"/>
    </source>
</evidence>
<keyword evidence="19" id="KW-1185">Reference proteome</keyword>
<evidence type="ECO:0000313" key="18">
    <source>
        <dbReference type="EMBL" id="RVU41901.1"/>
    </source>
</evidence>
<dbReference type="PROSITE" id="PS52016">
    <property type="entry name" value="TONB_DEPENDENT_REC_3"/>
    <property type="match status" value="1"/>
</dbReference>
<reference evidence="18 19" key="1">
    <citation type="submission" date="2019-01" db="EMBL/GenBank/DDBJ databases">
        <authorList>
            <person name="Chen W.-M."/>
        </authorList>
    </citation>
    <scope>NUCLEOTIDE SEQUENCE [LARGE SCALE GENOMIC DNA]</scope>
    <source>
        <strain evidence="18 19">KYPC3</strain>
    </source>
</reference>
<keyword evidence="11 12" id="KW-0998">Cell outer membrane</keyword>
<dbReference type="PROSITE" id="PS01156">
    <property type="entry name" value="TONB_DEPENDENT_REC_2"/>
    <property type="match status" value="1"/>
</dbReference>
<accession>A0A437R5B0</accession>
<evidence type="ECO:0000256" key="9">
    <source>
        <dbReference type="ARBA" id="ARBA00023077"/>
    </source>
</evidence>